<proteinExistence type="predicted"/>
<organism evidence="2 3">
    <name type="scientific">Streptomyces lividans 1326</name>
    <dbReference type="NCBI Taxonomy" id="1200984"/>
    <lineage>
        <taxon>Bacteria</taxon>
        <taxon>Bacillati</taxon>
        <taxon>Actinomycetota</taxon>
        <taxon>Actinomycetes</taxon>
        <taxon>Kitasatosporales</taxon>
        <taxon>Streptomycetaceae</taxon>
        <taxon>Streptomyces</taxon>
    </lineage>
</organism>
<sequence>MDDAGCVVAGATVAVPGGSAPWTPGPAPTHHPTRWAERRTPG</sequence>
<feature type="region of interest" description="Disordered" evidence="1">
    <location>
        <begin position="14"/>
        <end position="42"/>
    </location>
</feature>
<reference evidence="3" key="1">
    <citation type="journal article" date="2013" name="Genome Biol. Evol.">
        <title>The genome sequence of Streptomyces lividans 66 reveals a novel tRNA-dependent peptide biosynthetic system within a metal-related genomic island.</title>
        <authorList>
            <person name="Cruz-Morales P."/>
            <person name="Vijgenboom E."/>
            <person name="Iruegas-Bocardo F."/>
            <person name="Girard G."/>
            <person name="Yanez-Guerra L.A."/>
            <person name="Ramos-Aboites H.E."/>
            <person name="Pernodet J.L."/>
            <person name="Anne J."/>
            <person name="van Wezel G.P."/>
            <person name="Barona-Gomez F."/>
        </authorList>
    </citation>
    <scope>NUCLEOTIDE SEQUENCE [LARGE SCALE GENOMIC DNA]</scope>
    <source>
        <strain evidence="3">1326</strain>
    </source>
</reference>
<name>A0A7U9DQ92_STRLI</name>
<accession>A0A7U9DQ92</accession>
<evidence type="ECO:0000313" key="2">
    <source>
        <dbReference type="EMBL" id="EOY48177.1"/>
    </source>
</evidence>
<dbReference type="EMBL" id="CM001889">
    <property type="protein sequence ID" value="EOY48177.1"/>
    <property type="molecule type" value="Genomic_DNA"/>
</dbReference>
<gene>
    <name evidence="2" type="ORF">SLI_3464</name>
</gene>
<evidence type="ECO:0000256" key="1">
    <source>
        <dbReference type="SAM" id="MobiDB-lite"/>
    </source>
</evidence>
<evidence type="ECO:0000313" key="3">
    <source>
        <dbReference type="Proteomes" id="UP000014062"/>
    </source>
</evidence>
<protein>
    <submittedName>
        <fullName evidence="2">Uncharacterized protein</fullName>
    </submittedName>
</protein>
<dbReference type="AlphaFoldDB" id="A0A7U9DQ92"/>
<dbReference type="Proteomes" id="UP000014062">
    <property type="component" value="Chromosome"/>
</dbReference>